<evidence type="ECO:0000313" key="2">
    <source>
        <dbReference type="Proteomes" id="UP000517712"/>
    </source>
</evidence>
<comment type="caution">
    <text evidence="1">The sequence shown here is derived from an EMBL/GenBank/DDBJ whole genome shotgun (WGS) entry which is preliminary data.</text>
</comment>
<dbReference type="RefSeq" id="WP_184282818.1">
    <property type="nucleotide sequence ID" value="NZ_BAAAPG010000001.1"/>
</dbReference>
<sequence length="207" mass="23285">MPLRDLLGARPDPEFELSLPRGWERHDASPDAQALIERRLSRQLMRVGSVEAMQAFGVLRTMLRQSMGEMRKQNVVGYFAPSGADLPTPFPVPASIIATVRSAPSSEEMDGYIKRLIIDEGAAPLDRNRALLRTERESIRRDGDAEVVLSSTLYVTPVPGTRRRRALELLAGYGRPVDIPRDDEQIQFVHSFFDLMIASLRWKNMPG</sequence>
<gene>
    <name evidence="1" type="ORF">HD600_001585</name>
</gene>
<dbReference type="EMBL" id="JACHMU010000001">
    <property type="protein sequence ID" value="MBB5743088.1"/>
    <property type="molecule type" value="Genomic_DNA"/>
</dbReference>
<reference evidence="1 2" key="1">
    <citation type="submission" date="2020-08" db="EMBL/GenBank/DDBJ databases">
        <title>Sequencing the genomes of 1000 actinobacteria strains.</title>
        <authorList>
            <person name="Klenk H.-P."/>
        </authorList>
    </citation>
    <scope>NUCLEOTIDE SEQUENCE [LARGE SCALE GENOMIC DNA]</scope>
    <source>
        <strain evidence="1 2">DSM 24823</strain>
    </source>
</reference>
<proteinExistence type="predicted"/>
<dbReference type="AlphaFoldDB" id="A0A7W9CCS5"/>
<evidence type="ECO:0000313" key="1">
    <source>
        <dbReference type="EMBL" id="MBB5743088.1"/>
    </source>
</evidence>
<protein>
    <submittedName>
        <fullName evidence="1">Uncharacterized protein</fullName>
    </submittedName>
</protein>
<keyword evidence="2" id="KW-1185">Reference proteome</keyword>
<organism evidence="1 2">
    <name type="scientific">Microbacterium ginsengiterrae</name>
    <dbReference type="NCBI Taxonomy" id="546115"/>
    <lineage>
        <taxon>Bacteria</taxon>
        <taxon>Bacillati</taxon>
        <taxon>Actinomycetota</taxon>
        <taxon>Actinomycetes</taxon>
        <taxon>Micrococcales</taxon>
        <taxon>Microbacteriaceae</taxon>
        <taxon>Microbacterium</taxon>
    </lineage>
</organism>
<name>A0A7W9CCS5_9MICO</name>
<accession>A0A7W9CCS5</accession>
<dbReference type="Proteomes" id="UP000517712">
    <property type="component" value="Unassembled WGS sequence"/>
</dbReference>